<dbReference type="AlphaFoldDB" id="A0A0E9W374"/>
<organism evidence="1">
    <name type="scientific">Anguilla anguilla</name>
    <name type="common">European freshwater eel</name>
    <name type="synonym">Muraena anguilla</name>
    <dbReference type="NCBI Taxonomy" id="7936"/>
    <lineage>
        <taxon>Eukaryota</taxon>
        <taxon>Metazoa</taxon>
        <taxon>Chordata</taxon>
        <taxon>Craniata</taxon>
        <taxon>Vertebrata</taxon>
        <taxon>Euteleostomi</taxon>
        <taxon>Actinopterygii</taxon>
        <taxon>Neopterygii</taxon>
        <taxon>Teleostei</taxon>
        <taxon>Anguilliformes</taxon>
        <taxon>Anguillidae</taxon>
        <taxon>Anguilla</taxon>
    </lineage>
</organism>
<evidence type="ECO:0000313" key="1">
    <source>
        <dbReference type="EMBL" id="JAH84792.1"/>
    </source>
</evidence>
<sequence>MMISLHEFSHTSFKSTNLKSRLFQS</sequence>
<proteinExistence type="predicted"/>
<name>A0A0E9W374_ANGAN</name>
<dbReference type="EMBL" id="GBXM01023785">
    <property type="protein sequence ID" value="JAH84792.1"/>
    <property type="molecule type" value="Transcribed_RNA"/>
</dbReference>
<protein>
    <submittedName>
        <fullName evidence="1">Uncharacterized protein</fullName>
    </submittedName>
</protein>
<reference evidence="1" key="1">
    <citation type="submission" date="2014-11" db="EMBL/GenBank/DDBJ databases">
        <authorList>
            <person name="Amaro Gonzalez C."/>
        </authorList>
    </citation>
    <scope>NUCLEOTIDE SEQUENCE</scope>
</reference>
<reference evidence="1" key="2">
    <citation type="journal article" date="2015" name="Fish Shellfish Immunol.">
        <title>Early steps in the European eel (Anguilla anguilla)-Vibrio vulnificus interaction in the gills: Role of the RtxA13 toxin.</title>
        <authorList>
            <person name="Callol A."/>
            <person name="Pajuelo D."/>
            <person name="Ebbesson L."/>
            <person name="Teles M."/>
            <person name="MacKenzie S."/>
            <person name="Amaro C."/>
        </authorList>
    </citation>
    <scope>NUCLEOTIDE SEQUENCE</scope>
</reference>
<accession>A0A0E9W374</accession>